<dbReference type="AlphaFoldDB" id="A0A0L0FF38"/>
<protein>
    <recommendedName>
        <fullName evidence="4">VWFD domain-containing protein</fullName>
    </recommendedName>
</protein>
<dbReference type="EMBL" id="KQ243651">
    <property type="protein sequence ID" value="KNC75394.1"/>
    <property type="molecule type" value="Genomic_DNA"/>
</dbReference>
<sequence>MAFSKITILLCAACVVSATGLSRRQEADFTYIYNEFDYPMVRDGTFLEWDGTGEIEGIRFTEYPYEDEAGEFKTEEGKCLVVVEKNEFPVVELGECADQLFTPLSESRELRIESSFIGVCADGDNGGYVTCPLEESEDLCVNGDEGYIAVRPCNGYIARLHNQKYRDGSVDETEATGETGDMTTAVQNSFDYFMTWSGRFLEWKGLGETVEFIEYPATGEAGVFRTANDTCLVIRDTNNFPSLVLGECDFQQFMPSEDNALKIINPHIGVCGDFDSGFVSCPVEDSTDLCVDDDEGYVAVRPCTDYIIKLSNPK</sequence>
<gene>
    <name evidence="2" type="ORF">SARC_12077</name>
</gene>
<evidence type="ECO:0008006" key="4">
    <source>
        <dbReference type="Google" id="ProtNLM"/>
    </source>
</evidence>
<dbReference type="Proteomes" id="UP000054560">
    <property type="component" value="Unassembled WGS sequence"/>
</dbReference>
<accession>A0A0L0FF38</accession>
<feature type="chain" id="PRO_5005538688" description="VWFD domain-containing protein" evidence="1">
    <location>
        <begin position="19"/>
        <end position="314"/>
    </location>
</feature>
<dbReference type="GeneID" id="25912581"/>
<reference evidence="2 3" key="1">
    <citation type="submission" date="2011-02" db="EMBL/GenBank/DDBJ databases">
        <title>The Genome Sequence of Sphaeroforma arctica JP610.</title>
        <authorList>
            <consortium name="The Broad Institute Genome Sequencing Platform"/>
            <person name="Russ C."/>
            <person name="Cuomo C."/>
            <person name="Young S.K."/>
            <person name="Zeng Q."/>
            <person name="Gargeya S."/>
            <person name="Alvarado L."/>
            <person name="Berlin A."/>
            <person name="Chapman S.B."/>
            <person name="Chen Z."/>
            <person name="Freedman E."/>
            <person name="Gellesch M."/>
            <person name="Goldberg J."/>
            <person name="Griggs A."/>
            <person name="Gujja S."/>
            <person name="Heilman E."/>
            <person name="Heiman D."/>
            <person name="Howarth C."/>
            <person name="Mehta T."/>
            <person name="Neiman D."/>
            <person name="Pearson M."/>
            <person name="Roberts A."/>
            <person name="Saif S."/>
            <person name="Shea T."/>
            <person name="Shenoy N."/>
            <person name="Sisk P."/>
            <person name="Stolte C."/>
            <person name="Sykes S."/>
            <person name="White J."/>
            <person name="Yandava C."/>
            <person name="Burger G."/>
            <person name="Gray M.W."/>
            <person name="Holland P.W.H."/>
            <person name="King N."/>
            <person name="Lang F.B.F."/>
            <person name="Roger A.J."/>
            <person name="Ruiz-Trillo I."/>
            <person name="Haas B."/>
            <person name="Nusbaum C."/>
            <person name="Birren B."/>
        </authorList>
    </citation>
    <scope>NUCLEOTIDE SEQUENCE [LARGE SCALE GENOMIC DNA]</scope>
    <source>
        <strain evidence="2 3">JP610</strain>
    </source>
</reference>
<organism evidence="2 3">
    <name type="scientific">Sphaeroforma arctica JP610</name>
    <dbReference type="NCBI Taxonomy" id="667725"/>
    <lineage>
        <taxon>Eukaryota</taxon>
        <taxon>Ichthyosporea</taxon>
        <taxon>Ichthyophonida</taxon>
        <taxon>Sphaeroforma</taxon>
    </lineage>
</organism>
<evidence type="ECO:0000313" key="3">
    <source>
        <dbReference type="Proteomes" id="UP000054560"/>
    </source>
</evidence>
<feature type="signal peptide" evidence="1">
    <location>
        <begin position="1"/>
        <end position="18"/>
    </location>
</feature>
<keyword evidence="1" id="KW-0732">Signal</keyword>
<proteinExistence type="predicted"/>
<evidence type="ECO:0000256" key="1">
    <source>
        <dbReference type="SAM" id="SignalP"/>
    </source>
</evidence>
<name>A0A0L0FF38_9EUKA</name>
<dbReference type="RefSeq" id="XP_014149296.1">
    <property type="nucleotide sequence ID" value="XM_014293821.1"/>
</dbReference>
<evidence type="ECO:0000313" key="2">
    <source>
        <dbReference type="EMBL" id="KNC75394.1"/>
    </source>
</evidence>
<keyword evidence="3" id="KW-1185">Reference proteome</keyword>